<reference evidence="1 2" key="1">
    <citation type="submission" date="2016-08" db="EMBL/GenBank/DDBJ databases">
        <title>Draft genome sequence of Candidatus Piscirickettsia litoralis, from seawater.</title>
        <authorList>
            <person name="Wan X."/>
            <person name="Lee A.J."/>
            <person name="Hou S."/>
            <person name="Donachie S.P."/>
        </authorList>
    </citation>
    <scope>NUCLEOTIDE SEQUENCE [LARGE SCALE GENOMIC DNA]</scope>
    <source>
        <strain evidence="1 2">Y2</strain>
    </source>
</reference>
<evidence type="ECO:0000313" key="2">
    <source>
        <dbReference type="Proteomes" id="UP000094329"/>
    </source>
</evidence>
<comment type="caution">
    <text evidence="1">The sequence shown here is derived from an EMBL/GenBank/DDBJ whole genome shotgun (WGS) entry which is preliminary data.</text>
</comment>
<dbReference type="EMBL" id="MDTU01000001">
    <property type="protein sequence ID" value="ODN42190.1"/>
    <property type="molecule type" value="Genomic_DNA"/>
</dbReference>
<accession>A0ABX3A425</accession>
<dbReference type="RefSeq" id="WP_069311988.1">
    <property type="nucleotide sequence ID" value="NZ_MDTU01000001.1"/>
</dbReference>
<dbReference type="Proteomes" id="UP000094329">
    <property type="component" value="Unassembled WGS sequence"/>
</dbReference>
<name>A0ABX3A425_9GAMM</name>
<keyword evidence="2" id="KW-1185">Reference proteome</keyword>
<dbReference type="Gene3D" id="3.40.50.20">
    <property type="match status" value="1"/>
</dbReference>
<protein>
    <submittedName>
        <fullName evidence="1">Uncharacterized protein</fullName>
    </submittedName>
</protein>
<evidence type="ECO:0000313" key="1">
    <source>
        <dbReference type="EMBL" id="ODN42190.1"/>
    </source>
</evidence>
<sequence length="107" mass="12014">MSEKNKLLLVVDQLESENVSDQTKKHFNEVIISFSGKYCGPIITLDLESTIQALQSYFKKDNLQSVSIINTSEANTEVAAELRQYFNISGLTPSEARLFTDKSLISH</sequence>
<organism evidence="1 2">
    <name type="scientific">Piscirickettsia litoralis</name>
    <dbReference type="NCBI Taxonomy" id="1891921"/>
    <lineage>
        <taxon>Bacteria</taxon>
        <taxon>Pseudomonadati</taxon>
        <taxon>Pseudomonadota</taxon>
        <taxon>Gammaproteobacteria</taxon>
        <taxon>Thiotrichales</taxon>
        <taxon>Piscirickettsiaceae</taxon>
        <taxon>Piscirickettsia</taxon>
    </lineage>
</organism>
<proteinExistence type="predicted"/>
<gene>
    <name evidence="1" type="ORF">BGC07_03605</name>
</gene>